<gene>
    <name evidence="5" type="ORF">A3770_03p20250</name>
</gene>
<dbReference type="PANTHER" id="PTHR43004">
    <property type="entry name" value="TRK SYSTEM POTASSIUM UPTAKE PROTEIN"/>
    <property type="match status" value="1"/>
</dbReference>
<accession>A0A5B8MGI5</accession>
<evidence type="ECO:0000313" key="6">
    <source>
        <dbReference type="Proteomes" id="UP000316726"/>
    </source>
</evidence>
<dbReference type="EMBL" id="CP031036">
    <property type="protein sequence ID" value="QDZ19507.1"/>
    <property type="molecule type" value="Genomic_DNA"/>
</dbReference>
<dbReference type="Gene3D" id="3.50.50.60">
    <property type="entry name" value="FAD/NAD(P)-binding domain"/>
    <property type="match status" value="1"/>
</dbReference>
<evidence type="ECO:0000259" key="4">
    <source>
        <dbReference type="Pfam" id="PF01494"/>
    </source>
</evidence>
<proteinExistence type="predicted"/>
<dbReference type="InterPro" id="IPR050641">
    <property type="entry name" value="RIFMO-like"/>
</dbReference>
<dbReference type="STRING" id="1764295.A0A5B8MGI5"/>
<evidence type="ECO:0000256" key="2">
    <source>
        <dbReference type="ARBA" id="ARBA00022630"/>
    </source>
</evidence>
<organism evidence="5 6">
    <name type="scientific">Chloropicon primus</name>
    <dbReference type="NCBI Taxonomy" id="1764295"/>
    <lineage>
        <taxon>Eukaryota</taxon>
        <taxon>Viridiplantae</taxon>
        <taxon>Chlorophyta</taxon>
        <taxon>Chloropicophyceae</taxon>
        <taxon>Chloropicales</taxon>
        <taxon>Chloropicaceae</taxon>
        <taxon>Chloropicon</taxon>
    </lineage>
</organism>
<evidence type="ECO:0000256" key="3">
    <source>
        <dbReference type="ARBA" id="ARBA00022827"/>
    </source>
</evidence>
<dbReference type="Pfam" id="PF01494">
    <property type="entry name" value="FAD_binding_3"/>
    <property type="match status" value="1"/>
</dbReference>
<reference evidence="5 6" key="1">
    <citation type="submission" date="2018-07" db="EMBL/GenBank/DDBJ databases">
        <title>The complete nuclear genome of the prasinophyte Chloropicon primus (CCMP1205).</title>
        <authorList>
            <person name="Pombert J.-F."/>
            <person name="Otis C."/>
            <person name="Turmel M."/>
            <person name="Lemieux C."/>
        </authorList>
    </citation>
    <scope>NUCLEOTIDE SEQUENCE [LARGE SCALE GENOMIC DNA]</scope>
    <source>
        <strain evidence="5 6">CCMP1205</strain>
    </source>
</reference>
<protein>
    <submittedName>
        <fullName evidence="5">Flavoprotein monooxygenase</fullName>
    </submittedName>
</protein>
<keyword evidence="5" id="KW-0560">Oxidoreductase</keyword>
<keyword evidence="5" id="KW-0503">Monooxygenase</keyword>
<evidence type="ECO:0000256" key="1">
    <source>
        <dbReference type="ARBA" id="ARBA00001974"/>
    </source>
</evidence>
<keyword evidence="6" id="KW-1185">Reference proteome</keyword>
<keyword evidence="2" id="KW-0285">Flavoprotein</keyword>
<dbReference type="InterPro" id="IPR036188">
    <property type="entry name" value="FAD/NAD-bd_sf"/>
</dbReference>
<dbReference type="OrthoDB" id="3934931at2759"/>
<dbReference type="Gene3D" id="3.30.70.2450">
    <property type="match status" value="1"/>
</dbReference>
<dbReference type="SUPFAM" id="SSF51905">
    <property type="entry name" value="FAD/NAD(P)-binding domain"/>
    <property type="match status" value="1"/>
</dbReference>
<dbReference type="AlphaFoldDB" id="A0A5B8MGI5"/>
<dbReference type="PRINTS" id="PR00420">
    <property type="entry name" value="RNGMNOXGNASE"/>
</dbReference>
<keyword evidence="3" id="KW-0274">FAD</keyword>
<evidence type="ECO:0000313" key="5">
    <source>
        <dbReference type="EMBL" id="QDZ19507.1"/>
    </source>
</evidence>
<feature type="domain" description="FAD-binding" evidence="4">
    <location>
        <begin position="33"/>
        <end position="426"/>
    </location>
</feature>
<dbReference type="PANTHER" id="PTHR43004:SF19">
    <property type="entry name" value="BINDING MONOOXYGENASE, PUTATIVE (JCVI)-RELATED"/>
    <property type="match status" value="1"/>
</dbReference>
<sequence length="672" mass="74107">MESGKSTARTARSVDNNNVASWWEDTSGNGFTCDVLVVGAGLAGLATALQLSRDQVRVALVDAHPSEEAKRSAFQGGGTLLTPTNVLWARRMGLYKSLSGDPSSSREPDFEALSSPALITNGKVQQGVAASSGANSNSLGWLKAEVEGRKNYAGDEFAYLSLSQSFIEDQILERIRSSRFVKVLWNHAFEGLAGDGEAGGATALVSSPTASMQVRCKYVVGCDGRSSKVRETCFNGDRIEGYEWKEHKGVMLHMMCECQVKWGLERKSYRLEQKSLNGFGPTIGGGAAMPVPGSDNSLYRLSVNAPFTMWGSNMECMEPPPLSLLQKQLKPKLPKGTELADPKWSRYYRMNHFISSAFWASGRVFLVGEAAHAHPPVGILPMNAALEDADNLSWKLSMAVKLGLREGEDGVLASYEEERKPRAEAVRKSIAGYFSDLMQGKLSPIRYAHNDCGLFATYPESRLIVRSNREQKYLVKAGEIAPNVRELFLTNTMKKTTLGEILTSSNKHKIFCFCSDWPVKMDSPYNDSEPSHSGMSFSLGESAEKENCGEKAVKSPRPSVEKMTWDKIQHSVEFMLGKEFVLQCEFYILHTTSKIAHMDGLDYQLIRDPVHVVDAKSQFMLEYFGSDDCLAGVMVRPDMRVGAIGEFPDFLEDLGHYHHQSGVGPAPVHEKK</sequence>
<name>A0A5B8MGI5_9CHLO</name>
<comment type="cofactor">
    <cofactor evidence="1">
        <name>FAD</name>
        <dbReference type="ChEBI" id="CHEBI:57692"/>
    </cofactor>
</comment>
<dbReference type="GO" id="GO:0016709">
    <property type="term" value="F:oxidoreductase activity, acting on paired donors, with incorporation or reduction of molecular oxygen, NAD(P)H as one donor, and incorporation of one atom of oxygen"/>
    <property type="evidence" value="ECO:0007669"/>
    <property type="project" value="UniProtKB-ARBA"/>
</dbReference>
<dbReference type="InterPro" id="IPR002938">
    <property type="entry name" value="FAD-bd"/>
</dbReference>
<dbReference type="Proteomes" id="UP000316726">
    <property type="component" value="Chromosome 3"/>
</dbReference>
<dbReference type="GO" id="GO:0071949">
    <property type="term" value="F:FAD binding"/>
    <property type="evidence" value="ECO:0007669"/>
    <property type="project" value="InterPro"/>
</dbReference>